<keyword evidence="3" id="KW-1185">Reference proteome</keyword>
<proteinExistence type="predicted"/>
<dbReference type="RefSeq" id="WP_195033328.1">
    <property type="nucleotide sequence ID" value="NZ_JADLRE010000009.1"/>
</dbReference>
<keyword evidence="1" id="KW-0732">Signal</keyword>
<gene>
    <name evidence="2" type="ORF">IU470_13845</name>
</gene>
<protein>
    <submittedName>
        <fullName evidence="2">DUF3558 domain-containing protein</fullName>
    </submittedName>
</protein>
<sequence length="184" mass="19555">MGRRTTATVAALAGVVLVASGCESGTNGTATPSTTVDTSAATAALWDPCTQVPDQMLLKIGVDPSTKKSGVAGIEEPGFKVCGWYDPSQPWNYSLDVWSTIHPVEDFRRKADNIDFSGITVGSRPGFKFRSVNYDPDEACDLIFPTSFGAVEVTVFNVSSKGRQVPPCDRATAAAEVLLPILPR</sequence>
<dbReference type="InterPro" id="IPR024520">
    <property type="entry name" value="DUF3558"/>
</dbReference>
<dbReference type="Pfam" id="PF12079">
    <property type="entry name" value="DUF3558"/>
    <property type="match status" value="1"/>
</dbReference>
<name>A0ABS0C7Q9_9NOCA</name>
<feature type="chain" id="PRO_5045760764" evidence="1">
    <location>
        <begin position="22"/>
        <end position="184"/>
    </location>
</feature>
<feature type="signal peptide" evidence="1">
    <location>
        <begin position="1"/>
        <end position="21"/>
    </location>
</feature>
<reference evidence="2 3" key="1">
    <citation type="submission" date="2020-10" db="EMBL/GenBank/DDBJ databases">
        <title>Identification of Nocardia species via Next-generation sequencing and recognition of intraspecies genetic diversity.</title>
        <authorList>
            <person name="Li P."/>
            <person name="Li P."/>
            <person name="Lu B."/>
        </authorList>
    </citation>
    <scope>NUCLEOTIDE SEQUENCE [LARGE SCALE GENOMIC DNA]</scope>
    <source>
        <strain evidence="2 3">N-11</strain>
    </source>
</reference>
<evidence type="ECO:0000256" key="1">
    <source>
        <dbReference type="SAM" id="SignalP"/>
    </source>
</evidence>
<organism evidence="2 3">
    <name type="scientific">Nocardia abscessus</name>
    <dbReference type="NCBI Taxonomy" id="120957"/>
    <lineage>
        <taxon>Bacteria</taxon>
        <taxon>Bacillati</taxon>
        <taxon>Actinomycetota</taxon>
        <taxon>Actinomycetes</taxon>
        <taxon>Mycobacteriales</taxon>
        <taxon>Nocardiaceae</taxon>
        <taxon>Nocardia</taxon>
    </lineage>
</organism>
<dbReference type="EMBL" id="JADLRE010000009">
    <property type="protein sequence ID" value="MBF6226176.1"/>
    <property type="molecule type" value="Genomic_DNA"/>
</dbReference>
<evidence type="ECO:0000313" key="3">
    <source>
        <dbReference type="Proteomes" id="UP000807309"/>
    </source>
</evidence>
<dbReference type="PROSITE" id="PS51257">
    <property type="entry name" value="PROKAR_LIPOPROTEIN"/>
    <property type="match status" value="1"/>
</dbReference>
<comment type="caution">
    <text evidence="2">The sequence shown here is derived from an EMBL/GenBank/DDBJ whole genome shotgun (WGS) entry which is preliminary data.</text>
</comment>
<accession>A0ABS0C7Q9</accession>
<evidence type="ECO:0000313" key="2">
    <source>
        <dbReference type="EMBL" id="MBF6226176.1"/>
    </source>
</evidence>
<dbReference type="Proteomes" id="UP000807309">
    <property type="component" value="Unassembled WGS sequence"/>
</dbReference>